<evidence type="ECO:0000256" key="7">
    <source>
        <dbReference type="ARBA" id="ARBA00022898"/>
    </source>
</evidence>
<evidence type="ECO:0000313" key="14">
    <source>
        <dbReference type="Proteomes" id="UP001210678"/>
    </source>
</evidence>
<comment type="catalytic activity">
    <reaction evidence="11">
        <text>N(6)-(pyridoxal phosphate)-L-lysyl-[4-amino-5-hydroxymethyl-2-methylpyrimidine phosphate synthase] + L-histidyl-[4-amino-5-hydroxymethyl-2-methylpyrimidine phosphate synthase] + 2 Fe(3+) + 4 H2O = L-lysyl-[4-amino-5-hydroxymethyl-2-methylpyrimidine phosphate synthase] + (2S)-2-amino-5-hydroxy-4-oxopentanoyl-[4-amino-5-hydroxymethyl-2-methylpyrimidine phosphate synthase] + 4-amino-2-methyl-5-(phosphooxymethyl)pyrimidine + 3-oxopropanoate + 2 Fe(2+) + 2 H(+)</text>
        <dbReference type="Rhea" id="RHEA:65756"/>
        <dbReference type="Rhea" id="RHEA-COMP:16892"/>
        <dbReference type="Rhea" id="RHEA-COMP:16893"/>
        <dbReference type="Rhea" id="RHEA-COMP:16894"/>
        <dbReference type="Rhea" id="RHEA-COMP:16895"/>
        <dbReference type="ChEBI" id="CHEBI:15377"/>
        <dbReference type="ChEBI" id="CHEBI:15378"/>
        <dbReference type="ChEBI" id="CHEBI:29033"/>
        <dbReference type="ChEBI" id="CHEBI:29034"/>
        <dbReference type="ChEBI" id="CHEBI:29969"/>
        <dbReference type="ChEBI" id="CHEBI:29979"/>
        <dbReference type="ChEBI" id="CHEBI:33190"/>
        <dbReference type="ChEBI" id="CHEBI:58354"/>
        <dbReference type="ChEBI" id="CHEBI:143915"/>
        <dbReference type="ChEBI" id="CHEBI:157692"/>
    </reaction>
    <physiologicalReaction direction="left-to-right" evidence="11">
        <dbReference type="Rhea" id="RHEA:65757"/>
    </physiologicalReaction>
</comment>
<reference evidence="13 14" key="1">
    <citation type="submission" date="2023-01" db="EMBL/GenBank/DDBJ databases">
        <title>Vibrio sp. KJ40-1 sp.nov, isolated from marine algae.</title>
        <authorList>
            <person name="Butt M."/>
            <person name="Kim J.M.J."/>
            <person name="Jeon C.O.C."/>
        </authorList>
    </citation>
    <scope>NUCLEOTIDE SEQUENCE [LARGE SCALE GENOMIC DNA]</scope>
    <source>
        <strain evidence="13 14">KJ40-1</strain>
    </source>
</reference>
<protein>
    <recommendedName>
        <fullName evidence="10">Thiamine pyrimidine synthase</fullName>
    </recommendedName>
</protein>
<dbReference type="PANTHER" id="PTHR31528:SF1">
    <property type="entry name" value="4-AMINO-5-HYDROXYMETHYL-2-METHYLPYRIMIDINE PHOSPHATE SYNTHASE THI11-RELATED"/>
    <property type="match status" value="1"/>
</dbReference>
<evidence type="ECO:0000256" key="3">
    <source>
        <dbReference type="ARBA" id="ARBA00009406"/>
    </source>
</evidence>
<organism evidence="13 14">
    <name type="scientific">Vibrio algarum</name>
    <dbReference type="NCBI Taxonomy" id="3020714"/>
    <lineage>
        <taxon>Bacteria</taxon>
        <taxon>Pseudomonadati</taxon>
        <taxon>Pseudomonadota</taxon>
        <taxon>Gammaproteobacteria</taxon>
        <taxon>Vibrionales</taxon>
        <taxon>Vibrionaceae</taxon>
        <taxon>Vibrio</taxon>
    </lineage>
</organism>
<comment type="caution">
    <text evidence="13">The sequence shown here is derived from an EMBL/GenBank/DDBJ whole genome shotgun (WGS) entry which is preliminary data.</text>
</comment>
<evidence type="ECO:0000259" key="12">
    <source>
        <dbReference type="Pfam" id="PF09084"/>
    </source>
</evidence>
<evidence type="ECO:0000256" key="11">
    <source>
        <dbReference type="ARBA" id="ARBA00048179"/>
    </source>
</evidence>
<accession>A0ABT4YVG3</accession>
<evidence type="ECO:0000256" key="1">
    <source>
        <dbReference type="ARBA" id="ARBA00003469"/>
    </source>
</evidence>
<dbReference type="InterPro" id="IPR015168">
    <property type="entry name" value="SsuA/THI5"/>
</dbReference>
<sequence length="287" mass="32845">MDAIAVKIKIASQYRAIILCFVLILVSWIPRSFASHPSNENAVSIQLRWHHQFQFAGYYAALEKGFYRDEGLEVEIRKGDPEHQPVEEVLLGRAQYAQGNSEILYKRLQGKPLVALAAIFQHSPSVLITLKSSGIRSVHDLIGKKVMLANKHQDADFLTMLRNEGISTSQITAIASSFQLDDLITGKVDAFNSYMTNEPYFLRKHNIPYHIIDPVSYRVDFYSDILFTSEEELRSHPARVESMLRATLKGWRYAMDNPEEIIELLKTKYQVKKLGIIFALKRKKCVN</sequence>
<feature type="domain" description="SsuA/THI5-like" evidence="12">
    <location>
        <begin position="52"/>
        <end position="260"/>
    </location>
</feature>
<comment type="subunit">
    <text evidence="4">Homodimer.</text>
</comment>
<keyword evidence="7" id="KW-0663">Pyridoxal phosphate</keyword>
<dbReference type="EMBL" id="JAQLOI010000003">
    <property type="protein sequence ID" value="MDB1125570.1"/>
    <property type="molecule type" value="Genomic_DNA"/>
</dbReference>
<dbReference type="InterPro" id="IPR027939">
    <property type="entry name" value="NMT1/THI5"/>
</dbReference>
<dbReference type="RefSeq" id="WP_272139410.1">
    <property type="nucleotide sequence ID" value="NZ_JAQLOI010000003.1"/>
</dbReference>
<proteinExistence type="inferred from homology"/>
<dbReference type="SUPFAM" id="SSF53850">
    <property type="entry name" value="Periplasmic binding protein-like II"/>
    <property type="match status" value="1"/>
</dbReference>
<evidence type="ECO:0000256" key="2">
    <source>
        <dbReference type="ARBA" id="ARBA00004948"/>
    </source>
</evidence>
<comment type="function">
    <text evidence="1">Responsible for the formation of the pyrimidine heterocycle in the thiamine biosynthesis pathway. Catalyzes the formation of hydroxymethylpyrimidine phosphate (HMP-P) from histidine and pyridoxal phosphate (PLP). The protein uses PLP and the active site histidine to form HMP-P, generating an inactive enzyme. The enzyme can only undergo a single turnover, which suggests it is a suicide enzyme.</text>
</comment>
<evidence type="ECO:0000256" key="9">
    <source>
        <dbReference type="ARBA" id="ARBA00023004"/>
    </source>
</evidence>
<keyword evidence="8" id="KW-0784">Thiamine biosynthesis</keyword>
<comment type="similarity">
    <text evidence="3">Belongs to the NMT1/THI5 family.</text>
</comment>
<name>A0ABT4YVG3_9VIBR</name>
<keyword evidence="5" id="KW-0808">Transferase</keyword>
<keyword evidence="9" id="KW-0408">Iron</keyword>
<evidence type="ECO:0000256" key="10">
    <source>
        <dbReference type="ARBA" id="ARBA00033171"/>
    </source>
</evidence>
<keyword evidence="14" id="KW-1185">Reference proteome</keyword>
<dbReference type="Pfam" id="PF09084">
    <property type="entry name" value="NMT1"/>
    <property type="match status" value="1"/>
</dbReference>
<keyword evidence="6" id="KW-0479">Metal-binding</keyword>
<evidence type="ECO:0000256" key="8">
    <source>
        <dbReference type="ARBA" id="ARBA00022977"/>
    </source>
</evidence>
<evidence type="ECO:0000313" key="13">
    <source>
        <dbReference type="EMBL" id="MDB1125570.1"/>
    </source>
</evidence>
<dbReference type="Gene3D" id="3.40.190.10">
    <property type="entry name" value="Periplasmic binding protein-like II"/>
    <property type="match status" value="2"/>
</dbReference>
<evidence type="ECO:0000256" key="6">
    <source>
        <dbReference type="ARBA" id="ARBA00022723"/>
    </source>
</evidence>
<dbReference type="Proteomes" id="UP001210678">
    <property type="component" value="Unassembled WGS sequence"/>
</dbReference>
<evidence type="ECO:0000256" key="4">
    <source>
        <dbReference type="ARBA" id="ARBA00011738"/>
    </source>
</evidence>
<dbReference type="PANTHER" id="PTHR31528">
    <property type="entry name" value="4-AMINO-5-HYDROXYMETHYL-2-METHYLPYRIMIDINE PHOSPHATE SYNTHASE THI11-RELATED"/>
    <property type="match status" value="1"/>
</dbReference>
<gene>
    <name evidence="13" type="ORF">PGX00_18645</name>
</gene>
<evidence type="ECO:0000256" key="5">
    <source>
        <dbReference type="ARBA" id="ARBA00022679"/>
    </source>
</evidence>
<comment type="pathway">
    <text evidence="2">Cofactor biosynthesis; thiamine diphosphate biosynthesis.</text>
</comment>